<comment type="caution">
    <text evidence="3">The sequence shown here is derived from an EMBL/GenBank/DDBJ whole genome shotgun (WGS) entry which is preliminary data.</text>
</comment>
<dbReference type="SUPFAM" id="SSF57959">
    <property type="entry name" value="Leucine zipper domain"/>
    <property type="match status" value="1"/>
</dbReference>
<feature type="region of interest" description="Disordered" evidence="1">
    <location>
        <begin position="172"/>
        <end position="194"/>
    </location>
</feature>
<dbReference type="OrthoDB" id="10559931at2759"/>
<evidence type="ECO:0000259" key="2">
    <source>
        <dbReference type="PROSITE" id="PS50217"/>
    </source>
</evidence>
<feature type="domain" description="BZIP" evidence="2">
    <location>
        <begin position="22"/>
        <end position="85"/>
    </location>
</feature>
<organism evidence="3 4">
    <name type="scientific">Elysia chlorotica</name>
    <name type="common">Eastern emerald elysia</name>
    <name type="synonym">Sea slug</name>
    <dbReference type="NCBI Taxonomy" id="188477"/>
    <lineage>
        <taxon>Eukaryota</taxon>
        <taxon>Metazoa</taxon>
        <taxon>Spiralia</taxon>
        <taxon>Lophotrochozoa</taxon>
        <taxon>Mollusca</taxon>
        <taxon>Gastropoda</taxon>
        <taxon>Heterobranchia</taxon>
        <taxon>Euthyneura</taxon>
        <taxon>Panpulmonata</taxon>
        <taxon>Sacoglossa</taxon>
        <taxon>Placobranchoidea</taxon>
        <taxon>Plakobranchidae</taxon>
        <taxon>Elysia</taxon>
    </lineage>
</organism>
<dbReference type="CDD" id="cd14686">
    <property type="entry name" value="bZIP"/>
    <property type="match status" value="1"/>
</dbReference>
<dbReference type="PROSITE" id="PS50217">
    <property type="entry name" value="BZIP"/>
    <property type="match status" value="1"/>
</dbReference>
<name>A0A3S0ZEZ1_ELYCH</name>
<accession>A0A3S0ZEZ1</accession>
<dbReference type="EMBL" id="RQTK01000939">
    <property type="protein sequence ID" value="RUS73412.1"/>
    <property type="molecule type" value="Genomic_DNA"/>
</dbReference>
<dbReference type="AlphaFoldDB" id="A0A3S0ZEZ1"/>
<dbReference type="STRING" id="188477.A0A3S0ZEZ1"/>
<dbReference type="PROSITE" id="PS00036">
    <property type="entry name" value="BZIP_BASIC"/>
    <property type="match status" value="1"/>
</dbReference>
<dbReference type="InterPro" id="IPR046347">
    <property type="entry name" value="bZIP_sf"/>
</dbReference>
<dbReference type="Gene3D" id="1.20.5.170">
    <property type="match status" value="1"/>
</dbReference>
<feature type="compositionally biased region" description="Polar residues" evidence="1">
    <location>
        <begin position="175"/>
        <end position="188"/>
    </location>
</feature>
<evidence type="ECO:0000256" key="1">
    <source>
        <dbReference type="SAM" id="MobiDB-lite"/>
    </source>
</evidence>
<feature type="region of interest" description="Disordered" evidence="1">
    <location>
        <begin position="439"/>
        <end position="499"/>
    </location>
</feature>
<keyword evidence="4" id="KW-1185">Reference proteome</keyword>
<dbReference type="Proteomes" id="UP000271974">
    <property type="component" value="Unassembled WGS sequence"/>
</dbReference>
<feature type="compositionally biased region" description="Basic and acidic residues" evidence="1">
    <location>
        <begin position="14"/>
        <end position="35"/>
    </location>
</feature>
<reference evidence="3 4" key="1">
    <citation type="submission" date="2019-01" db="EMBL/GenBank/DDBJ databases">
        <title>A draft genome assembly of the solar-powered sea slug Elysia chlorotica.</title>
        <authorList>
            <person name="Cai H."/>
            <person name="Li Q."/>
            <person name="Fang X."/>
            <person name="Li J."/>
            <person name="Curtis N.E."/>
            <person name="Altenburger A."/>
            <person name="Shibata T."/>
            <person name="Feng M."/>
            <person name="Maeda T."/>
            <person name="Schwartz J.A."/>
            <person name="Shigenobu S."/>
            <person name="Lundholm N."/>
            <person name="Nishiyama T."/>
            <person name="Yang H."/>
            <person name="Hasebe M."/>
            <person name="Li S."/>
            <person name="Pierce S.K."/>
            <person name="Wang J."/>
        </authorList>
    </citation>
    <scope>NUCLEOTIDE SEQUENCE [LARGE SCALE GENOMIC DNA]</scope>
    <source>
        <strain evidence="3">EC2010</strain>
        <tissue evidence="3">Whole organism of an adult</tissue>
    </source>
</reference>
<dbReference type="Pfam" id="PF00170">
    <property type="entry name" value="bZIP_1"/>
    <property type="match status" value="1"/>
</dbReference>
<dbReference type="InterPro" id="IPR004827">
    <property type="entry name" value="bZIP"/>
</dbReference>
<gene>
    <name evidence="3" type="ORF">EGW08_018818</name>
</gene>
<feature type="region of interest" description="Disordered" evidence="1">
    <location>
        <begin position="1"/>
        <end position="44"/>
    </location>
</feature>
<evidence type="ECO:0000313" key="3">
    <source>
        <dbReference type="EMBL" id="RUS73412.1"/>
    </source>
</evidence>
<evidence type="ECO:0000313" key="4">
    <source>
        <dbReference type="Proteomes" id="UP000271974"/>
    </source>
</evidence>
<protein>
    <recommendedName>
        <fullName evidence="2">BZIP domain-containing protein</fullName>
    </recommendedName>
</protein>
<feature type="region of interest" description="Disordered" evidence="1">
    <location>
        <begin position="325"/>
        <end position="345"/>
    </location>
</feature>
<dbReference type="GO" id="GO:0003700">
    <property type="term" value="F:DNA-binding transcription factor activity"/>
    <property type="evidence" value="ECO:0007669"/>
    <property type="project" value="InterPro"/>
</dbReference>
<proteinExistence type="predicted"/>
<sequence length="531" mass="57540">MSDLPRHGGGGRRRTQDEANLTHEEAKKKQKNREAAKKHREKKEKTLMALKKENEILEAKNEEYIEMQKKLKEFIGQAEKLIQQHMEAGCSLPRELQDWKSSTDQSLCNSSVAMEQSSSDSCASSVASSAVGNSSSLVHSLQEKDDALTPRMEDSDPMALFSGESLPPIIVEPSTRPQQRGRQCSGSPTLGRPLRSPQILLAHASSSFRRNAGHVSQDTNQTVTMPTQGTQVATSCSLQLQSHQLITFKDVTGTGSQLSLSSSGNSTVQQSVGQAGKTNILQVNGKAYMVVFENGHYQLVDIQGSFSKQPVYVVDAGSSIADDRGSMEVDASRSSKLTGNIPAPELLGDFEKTANELNAEASAEEDVNSSSYNGLDDNVWGGDQQTSYNYYINSPEPHFHQQEASMLDSPCYSYTDDLNLSETPQHILRQIQTQVFQQQGRESSQSLGSTAYTDSSSISTIGTKLPSAQTRDLTSAAPSGVSSIRQGVESNGRPATSAKTPVACAPAILDMLSESEVLPSLQNEIKESLSL</sequence>